<keyword evidence="3" id="KW-0472">Membrane</keyword>
<dbReference type="EMBL" id="PUIB01000017">
    <property type="protein sequence ID" value="PQO33997.1"/>
    <property type="molecule type" value="Genomic_DNA"/>
</dbReference>
<evidence type="ECO:0000256" key="3">
    <source>
        <dbReference type="SAM" id="Phobius"/>
    </source>
</evidence>
<dbReference type="InterPro" id="IPR017853">
    <property type="entry name" value="GH"/>
</dbReference>
<dbReference type="GO" id="GO:0004563">
    <property type="term" value="F:beta-N-acetylhexosaminidase activity"/>
    <property type="evidence" value="ECO:0007669"/>
    <property type="project" value="UniProtKB-ARBA"/>
</dbReference>
<dbReference type="InterPro" id="IPR038901">
    <property type="entry name" value="HEXDC-like"/>
</dbReference>
<name>A0A2S8FP96_9BACT</name>
<feature type="transmembrane region" description="Helical" evidence="3">
    <location>
        <begin position="21"/>
        <end position="39"/>
    </location>
</feature>
<dbReference type="AlphaFoldDB" id="A0A2S8FP96"/>
<evidence type="ECO:0000259" key="4">
    <source>
        <dbReference type="Pfam" id="PF00728"/>
    </source>
</evidence>
<evidence type="ECO:0000256" key="1">
    <source>
        <dbReference type="ARBA" id="ARBA00006285"/>
    </source>
</evidence>
<dbReference type="Gene3D" id="3.20.20.80">
    <property type="entry name" value="Glycosidases"/>
    <property type="match status" value="1"/>
</dbReference>
<comment type="caution">
    <text evidence="5">The sequence shown here is derived from an EMBL/GenBank/DDBJ whole genome shotgun (WGS) entry which is preliminary data.</text>
</comment>
<dbReference type="OrthoDB" id="9810898at2"/>
<feature type="domain" description="Glycoside hydrolase family 20 catalytic" evidence="4">
    <location>
        <begin position="99"/>
        <end position="305"/>
    </location>
</feature>
<keyword evidence="3" id="KW-0812">Transmembrane</keyword>
<dbReference type="Pfam" id="PF00728">
    <property type="entry name" value="Glyco_hydro_20"/>
    <property type="match status" value="1"/>
</dbReference>
<evidence type="ECO:0000256" key="2">
    <source>
        <dbReference type="ARBA" id="ARBA00022801"/>
    </source>
</evidence>
<protein>
    <submittedName>
        <fullName evidence="5">Glycoside hydrolase</fullName>
    </submittedName>
</protein>
<gene>
    <name evidence="5" type="ORF">C5Y98_17440</name>
</gene>
<evidence type="ECO:0000313" key="6">
    <source>
        <dbReference type="Proteomes" id="UP000239388"/>
    </source>
</evidence>
<keyword evidence="2 5" id="KW-0378">Hydrolase</keyword>
<dbReference type="Proteomes" id="UP000239388">
    <property type="component" value="Unassembled WGS sequence"/>
</dbReference>
<organism evidence="5 6">
    <name type="scientific">Blastopirellula marina</name>
    <dbReference type="NCBI Taxonomy" id="124"/>
    <lineage>
        <taxon>Bacteria</taxon>
        <taxon>Pseudomonadati</taxon>
        <taxon>Planctomycetota</taxon>
        <taxon>Planctomycetia</taxon>
        <taxon>Pirellulales</taxon>
        <taxon>Pirellulaceae</taxon>
        <taxon>Blastopirellula</taxon>
    </lineage>
</organism>
<dbReference type="GO" id="GO:0005975">
    <property type="term" value="P:carbohydrate metabolic process"/>
    <property type="evidence" value="ECO:0007669"/>
    <property type="project" value="InterPro"/>
</dbReference>
<accession>A0A2S8FP96</accession>
<evidence type="ECO:0000313" key="5">
    <source>
        <dbReference type="EMBL" id="PQO33997.1"/>
    </source>
</evidence>
<sequence length="390" mass="44194">MIHPTVLRKGNRVLSGPIRSSCFLPAFLLFFVFIVPLHAENPLPVRGLCVQAPSKRGLDRFVQFVDEQLAPRGLNTLVLRFDYNFEYESHPELRGRNPLSLDDVRKIVNVCREHEIQLIPQVNLLGHQSWAGSLGNLLRVYPQFDETPHVKMPQDYKWPNPDGLYCKSYCPLHPEVHTVVFDIVDEIVATCQATAFHAGMDEVFYIGDDKCPRCRDQDKGELFADEVTRIRDHLAKNDCKLWIWGDRLIDGKTTGLGMWEAATNGTHGAIGLIPKDVVICDWHYERASPTPVLFALNGFHVLTCPWNNPDVSMDHLEQMKWLRQHSNRKLAERFDGVLLTYWSGVDSLIDAYEGSEQASEGNRGAAESLKRLFPLAAEPDAPAQQDGQKN</sequence>
<dbReference type="InterPro" id="IPR015883">
    <property type="entry name" value="Glyco_hydro_20_cat"/>
</dbReference>
<keyword evidence="3" id="KW-1133">Transmembrane helix</keyword>
<reference evidence="5 6" key="1">
    <citation type="submission" date="2018-02" db="EMBL/GenBank/DDBJ databases">
        <title>Comparative genomes isolates from brazilian mangrove.</title>
        <authorList>
            <person name="Araujo J.E."/>
            <person name="Taketani R.G."/>
            <person name="Silva M.C.P."/>
            <person name="Loureco M.V."/>
            <person name="Andreote F.D."/>
        </authorList>
    </citation>
    <scope>NUCLEOTIDE SEQUENCE [LARGE SCALE GENOMIC DNA]</scope>
    <source>
        <strain evidence="5 6">NAP PRIS-MGV</strain>
    </source>
</reference>
<dbReference type="PANTHER" id="PTHR21040:SF8">
    <property type="entry name" value="BCDNA.GH04120"/>
    <property type="match status" value="1"/>
</dbReference>
<dbReference type="PANTHER" id="PTHR21040">
    <property type="entry name" value="BCDNA.GH04120"/>
    <property type="match status" value="1"/>
</dbReference>
<proteinExistence type="inferred from homology"/>
<comment type="similarity">
    <text evidence="1">Belongs to the glycosyl hydrolase 20 family.</text>
</comment>
<dbReference type="SUPFAM" id="SSF51445">
    <property type="entry name" value="(Trans)glycosidases"/>
    <property type="match status" value="1"/>
</dbReference>